<dbReference type="AlphaFoldDB" id="A0A1X2IWH1"/>
<feature type="transmembrane region" description="Helical" evidence="1">
    <location>
        <begin position="46"/>
        <end position="69"/>
    </location>
</feature>
<keyword evidence="1" id="KW-0472">Membrane</keyword>
<evidence type="ECO:0000313" key="2">
    <source>
        <dbReference type="EMBL" id="ORZ23394.1"/>
    </source>
</evidence>
<gene>
    <name evidence="2" type="ORF">BCR42DRAFT_404658</name>
</gene>
<feature type="transmembrane region" description="Helical" evidence="1">
    <location>
        <begin position="367"/>
        <end position="387"/>
    </location>
</feature>
<organism evidence="2 3">
    <name type="scientific">Absidia repens</name>
    <dbReference type="NCBI Taxonomy" id="90262"/>
    <lineage>
        <taxon>Eukaryota</taxon>
        <taxon>Fungi</taxon>
        <taxon>Fungi incertae sedis</taxon>
        <taxon>Mucoromycota</taxon>
        <taxon>Mucoromycotina</taxon>
        <taxon>Mucoromycetes</taxon>
        <taxon>Mucorales</taxon>
        <taxon>Cunninghamellaceae</taxon>
        <taxon>Absidia</taxon>
    </lineage>
</organism>
<evidence type="ECO:0000256" key="1">
    <source>
        <dbReference type="SAM" id="Phobius"/>
    </source>
</evidence>
<dbReference type="OrthoDB" id="2282722at2759"/>
<protein>
    <submittedName>
        <fullName evidence="2">Uncharacterized protein</fullName>
    </submittedName>
</protein>
<evidence type="ECO:0000313" key="3">
    <source>
        <dbReference type="Proteomes" id="UP000193560"/>
    </source>
</evidence>
<dbReference type="EMBL" id="MCGE01000003">
    <property type="protein sequence ID" value="ORZ23394.1"/>
    <property type="molecule type" value="Genomic_DNA"/>
</dbReference>
<dbReference type="Proteomes" id="UP000193560">
    <property type="component" value="Unassembled WGS sequence"/>
</dbReference>
<name>A0A1X2IWH1_9FUNG</name>
<sequence length="486" mass="56444">MNPSTPSFYTILHTPPLIDASDPRLESFLQVTFQRHPISDIYKVTFFYPFFIFTLLFFNLLSFSFYFLYIYEYINIIKKHVQDLVHYLNQPQPHVNKKSLQLLFKMLIQQETFHEPVDPGYSFRNVIIGYLLNQLDSPFSSSWALLFIQKECMDFIQYEEKIKLLKLCLQLRSTIGYDDLEHNQALYNIQKDLHLPSCAWKEEILVNCQDKQRLYDCDILLERIIQAPNSSLTLINEWLKMIPDNKHIPSSIQTRLKLHGATYPLEIKQFNRSLTSKGYCLPTVSPDLLRLLTRISLSCPLLEFPSQVDDMAAIILEQSQWTNVSFDDALVKNIRSTLGVHDQYDGSLLEECALMLKDTPARFMPHLTLLMIMMTSTSLTLGLPFWVQAIAQRVDETVYLNSLDDPSVMDLVRLVLYFVGFCQCSDFPFGTPSCVSSLSSTKNEFQRISHHYELQRSLYSPILSYDVISPLIKALLSLCYQYLDTM</sequence>
<accession>A0A1X2IWH1</accession>
<proteinExistence type="predicted"/>
<keyword evidence="3" id="KW-1185">Reference proteome</keyword>
<reference evidence="2 3" key="1">
    <citation type="submission" date="2016-07" db="EMBL/GenBank/DDBJ databases">
        <title>Pervasive Adenine N6-methylation of Active Genes in Fungi.</title>
        <authorList>
            <consortium name="DOE Joint Genome Institute"/>
            <person name="Mondo S.J."/>
            <person name="Dannebaum R.O."/>
            <person name="Kuo R.C."/>
            <person name="Labutti K."/>
            <person name="Haridas S."/>
            <person name="Kuo A."/>
            <person name="Salamov A."/>
            <person name="Ahrendt S.R."/>
            <person name="Lipzen A."/>
            <person name="Sullivan W."/>
            <person name="Andreopoulos W.B."/>
            <person name="Clum A."/>
            <person name="Lindquist E."/>
            <person name="Daum C."/>
            <person name="Ramamoorthy G.K."/>
            <person name="Gryganskyi A."/>
            <person name="Culley D."/>
            <person name="Magnuson J.K."/>
            <person name="James T.Y."/>
            <person name="O'Malley M.A."/>
            <person name="Stajich J.E."/>
            <person name="Spatafora J.W."/>
            <person name="Visel A."/>
            <person name="Grigoriev I.V."/>
        </authorList>
    </citation>
    <scope>NUCLEOTIDE SEQUENCE [LARGE SCALE GENOMIC DNA]</scope>
    <source>
        <strain evidence="2 3">NRRL 1336</strain>
    </source>
</reference>
<keyword evidence="1" id="KW-1133">Transmembrane helix</keyword>
<keyword evidence="1" id="KW-0812">Transmembrane</keyword>
<comment type="caution">
    <text evidence="2">The sequence shown here is derived from an EMBL/GenBank/DDBJ whole genome shotgun (WGS) entry which is preliminary data.</text>
</comment>